<dbReference type="CDD" id="cd16321">
    <property type="entry name" value="MraZ_C"/>
    <property type="match status" value="1"/>
</dbReference>
<name>A0A2M8KR65_9BACT</name>
<dbReference type="Proteomes" id="UP000229554">
    <property type="component" value="Unassembled WGS sequence"/>
</dbReference>
<dbReference type="GO" id="GO:0009295">
    <property type="term" value="C:nucleoid"/>
    <property type="evidence" value="ECO:0007669"/>
    <property type="project" value="UniProtKB-SubCell"/>
</dbReference>
<evidence type="ECO:0000256" key="4">
    <source>
        <dbReference type="ARBA" id="ARBA00023015"/>
    </source>
</evidence>
<dbReference type="PANTHER" id="PTHR34701:SF1">
    <property type="entry name" value="TRANSCRIPTIONAL REGULATOR MRAZ"/>
    <property type="match status" value="1"/>
</dbReference>
<comment type="similarity">
    <text evidence="7">Belongs to the MraZ family.</text>
</comment>
<proteinExistence type="inferred from homology"/>
<evidence type="ECO:0000256" key="2">
    <source>
        <dbReference type="ARBA" id="ARBA00022490"/>
    </source>
</evidence>
<dbReference type="SUPFAM" id="SSF89447">
    <property type="entry name" value="AbrB/MazE/MraZ-like"/>
    <property type="match status" value="1"/>
</dbReference>
<dbReference type="InterPro" id="IPR003444">
    <property type="entry name" value="MraZ"/>
</dbReference>
<evidence type="ECO:0000259" key="8">
    <source>
        <dbReference type="PROSITE" id="PS51740"/>
    </source>
</evidence>
<dbReference type="PROSITE" id="PS51740">
    <property type="entry name" value="SPOVT_ABRB"/>
    <property type="match status" value="1"/>
</dbReference>
<sequence>MLMVFFGEYEMTLTSGTRLVLPKKVREAIGGNEFVLTKGFDMCLFGYGVGDWHQRSAEFMSRSLIDTEQLGIRRMIFSGAVYIKYDEQGRFVLPKPLSMYAQIQDSVVIAGVGDHFEIWGAEQWKKYLNSAQKIVEHKS</sequence>
<keyword evidence="2 7" id="KW-0963">Cytoplasm</keyword>
<dbReference type="Gene3D" id="3.40.1550.20">
    <property type="entry name" value="Transcriptional regulator MraZ domain"/>
    <property type="match status" value="1"/>
</dbReference>
<comment type="subunit">
    <text evidence="7">Forms oligomers.</text>
</comment>
<dbReference type="AlphaFoldDB" id="A0A2M8KR65"/>
<dbReference type="InterPro" id="IPR007159">
    <property type="entry name" value="SpoVT-AbrB_dom"/>
</dbReference>
<keyword evidence="5 7" id="KW-0238">DNA-binding</keyword>
<dbReference type="InterPro" id="IPR038619">
    <property type="entry name" value="MraZ_sf"/>
</dbReference>
<dbReference type="EMBL" id="PFED01000210">
    <property type="protein sequence ID" value="PJE62411.1"/>
    <property type="molecule type" value="Genomic_DNA"/>
</dbReference>
<dbReference type="Pfam" id="PF02381">
    <property type="entry name" value="MraZ"/>
    <property type="match status" value="2"/>
</dbReference>
<evidence type="ECO:0000256" key="7">
    <source>
        <dbReference type="HAMAP-Rule" id="MF_01008"/>
    </source>
</evidence>
<accession>A0A2M8KR65</accession>
<gene>
    <name evidence="7 9" type="primary">mraZ</name>
    <name evidence="9" type="ORF">COU88_05175</name>
</gene>
<comment type="subcellular location">
    <subcellularLocation>
        <location evidence="7">Cytoplasm</location>
        <location evidence="7">Nucleoid</location>
    </subcellularLocation>
</comment>
<keyword evidence="6 7" id="KW-0804">Transcription</keyword>
<dbReference type="GO" id="GO:0000976">
    <property type="term" value="F:transcription cis-regulatory region binding"/>
    <property type="evidence" value="ECO:0007669"/>
    <property type="project" value="TreeGrafter"/>
</dbReference>
<comment type="caution">
    <text evidence="9">The sequence shown here is derived from an EMBL/GenBank/DDBJ whole genome shotgun (WGS) entry which is preliminary data.</text>
</comment>
<evidence type="ECO:0000256" key="3">
    <source>
        <dbReference type="ARBA" id="ARBA00022737"/>
    </source>
</evidence>
<dbReference type="PANTHER" id="PTHR34701">
    <property type="entry name" value="TRANSCRIPTIONAL REGULATOR MRAZ"/>
    <property type="match status" value="1"/>
</dbReference>
<reference evidence="10" key="1">
    <citation type="submission" date="2017-09" db="EMBL/GenBank/DDBJ databases">
        <title>Depth-based differentiation of microbial function through sediment-hosted aquifers and enrichment of novel symbionts in the deep terrestrial subsurface.</title>
        <authorList>
            <person name="Probst A.J."/>
            <person name="Ladd B."/>
            <person name="Jarett J.K."/>
            <person name="Geller-Mcgrath D.E."/>
            <person name="Sieber C.M.K."/>
            <person name="Emerson J.B."/>
            <person name="Anantharaman K."/>
            <person name="Thomas B.C."/>
            <person name="Malmstrom R."/>
            <person name="Stieglmeier M."/>
            <person name="Klingl A."/>
            <person name="Woyke T."/>
            <person name="Ryan C.M."/>
            <person name="Banfield J.F."/>
        </authorList>
    </citation>
    <scope>NUCLEOTIDE SEQUENCE [LARGE SCALE GENOMIC DNA]</scope>
</reference>
<evidence type="ECO:0000256" key="5">
    <source>
        <dbReference type="ARBA" id="ARBA00023125"/>
    </source>
</evidence>
<evidence type="ECO:0000256" key="1">
    <source>
        <dbReference type="ARBA" id="ARBA00013860"/>
    </source>
</evidence>
<dbReference type="NCBIfam" id="TIGR00242">
    <property type="entry name" value="division/cell wall cluster transcriptional repressor MraZ"/>
    <property type="match status" value="1"/>
</dbReference>
<dbReference type="GO" id="GO:2000143">
    <property type="term" value="P:negative regulation of DNA-templated transcription initiation"/>
    <property type="evidence" value="ECO:0007669"/>
    <property type="project" value="TreeGrafter"/>
</dbReference>
<dbReference type="InterPro" id="IPR035644">
    <property type="entry name" value="MraZ_C"/>
</dbReference>
<evidence type="ECO:0000313" key="10">
    <source>
        <dbReference type="Proteomes" id="UP000229554"/>
    </source>
</evidence>
<dbReference type="GO" id="GO:0005737">
    <property type="term" value="C:cytoplasm"/>
    <property type="evidence" value="ECO:0007669"/>
    <property type="project" value="UniProtKB-UniRule"/>
</dbReference>
<dbReference type="GO" id="GO:0003700">
    <property type="term" value="F:DNA-binding transcription factor activity"/>
    <property type="evidence" value="ECO:0007669"/>
    <property type="project" value="UniProtKB-UniRule"/>
</dbReference>
<feature type="domain" description="SpoVT-AbrB" evidence="8">
    <location>
        <begin position="80"/>
        <end position="123"/>
    </location>
</feature>
<organism evidence="9 10">
    <name type="scientific">Candidatus Roizmanbacteria bacterium CG10_big_fil_rev_8_21_14_0_10_39_6</name>
    <dbReference type="NCBI Taxonomy" id="1974853"/>
    <lineage>
        <taxon>Bacteria</taxon>
        <taxon>Candidatus Roizmaniibacteriota</taxon>
    </lineage>
</organism>
<evidence type="ECO:0000256" key="6">
    <source>
        <dbReference type="ARBA" id="ARBA00023163"/>
    </source>
</evidence>
<keyword evidence="4 7" id="KW-0805">Transcription regulation</keyword>
<evidence type="ECO:0000313" key="9">
    <source>
        <dbReference type="EMBL" id="PJE62411.1"/>
    </source>
</evidence>
<keyword evidence="3" id="KW-0677">Repeat</keyword>
<dbReference type="InterPro" id="IPR037914">
    <property type="entry name" value="SpoVT-AbrB_sf"/>
</dbReference>
<dbReference type="HAMAP" id="MF_01008">
    <property type="entry name" value="MraZ"/>
    <property type="match status" value="1"/>
</dbReference>
<protein>
    <recommendedName>
        <fullName evidence="1 7">Transcriptional regulator MraZ</fullName>
    </recommendedName>
</protein>
<dbReference type="InterPro" id="IPR020603">
    <property type="entry name" value="MraZ_dom"/>
</dbReference>